<dbReference type="CDD" id="cd04301">
    <property type="entry name" value="NAT_SF"/>
    <property type="match status" value="1"/>
</dbReference>
<organism evidence="4 5">
    <name type="scientific">Roseateles toxinivorans</name>
    <dbReference type="NCBI Taxonomy" id="270368"/>
    <lineage>
        <taxon>Bacteria</taxon>
        <taxon>Pseudomonadati</taxon>
        <taxon>Pseudomonadota</taxon>
        <taxon>Betaproteobacteria</taxon>
        <taxon>Burkholderiales</taxon>
        <taxon>Sphaerotilaceae</taxon>
        <taxon>Roseateles</taxon>
    </lineage>
</organism>
<reference evidence="4 5" key="1">
    <citation type="submission" date="2019-03" db="EMBL/GenBank/DDBJ databases">
        <title>Genomic Encyclopedia of Type Strains, Phase IV (KMG-IV): sequencing the most valuable type-strain genomes for metagenomic binning, comparative biology and taxonomic classification.</title>
        <authorList>
            <person name="Goeker M."/>
        </authorList>
    </citation>
    <scope>NUCLEOTIDE SEQUENCE [LARGE SCALE GENOMIC DNA]</scope>
    <source>
        <strain evidence="4 5">DSM 16998</strain>
    </source>
</reference>
<comment type="caution">
    <text evidence="4">The sequence shown here is derived from an EMBL/GenBank/DDBJ whole genome shotgun (WGS) entry which is preliminary data.</text>
</comment>
<dbReference type="PROSITE" id="PS51186">
    <property type="entry name" value="GNAT"/>
    <property type="match status" value="1"/>
</dbReference>
<dbReference type="InterPro" id="IPR016181">
    <property type="entry name" value="Acyl_CoA_acyltransferase"/>
</dbReference>
<evidence type="ECO:0000259" key="3">
    <source>
        <dbReference type="PROSITE" id="PS51186"/>
    </source>
</evidence>
<dbReference type="AlphaFoldDB" id="A0A4R6QU36"/>
<evidence type="ECO:0000256" key="2">
    <source>
        <dbReference type="ARBA" id="ARBA00023315"/>
    </source>
</evidence>
<dbReference type="InParanoid" id="A0A4R6QU36"/>
<keyword evidence="5" id="KW-1185">Reference proteome</keyword>
<evidence type="ECO:0000313" key="4">
    <source>
        <dbReference type="EMBL" id="TDP74282.1"/>
    </source>
</evidence>
<evidence type="ECO:0000313" key="5">
    <source>
        <dbReference type="Proteomes" id="UP000295361"/>
    </source>
</evidence>
<sequence length="159" mass="18054">MMKNEPRQALRTDIPGMHRVRLAVRENPLTSNVIREEHYVPEIEVSGRGWVIEEAGEIVAFAVGNLHKRNIWALFVAPGHERKGYGRSLHDVMVQWLFEQGLDSLWLSTGAGTRAQGFYEMAGWSFSRQLEDGERFYELHRDAAGQVPANKSNLPGTRP</sequence>
<dbReference type="InterPro" id="IPR000182">
    <property type="entry name" value="GNAT_dom"/>
</dbReference>
<dbReference type="EMBL" id="SNXS01000001">
    <property type="protein sequence ID" value="TDP74282.1"/>
    <property type="molecule type" value="Genomic_DNA"/>
</dbReference>
<keyword evidence="2" id="KW-0012">Acyltransferase</keyword>
<feature type="domain" description="N-acetyltransferase" evidence="3">
    <location>
        <begin position="4"/>
        <end position="144"/>
    </location>
</feature>
<keyword evidence="1 4" id="KW-0808">Transferase</keyword>
<dbReference type="Proteomes" id="UP000295361">
    <property type="component" value="Unassembled WGS sequence"/>
</dbReference>
<dbReference type="GO" id="GO:0016747">
    <property type="term" value="F:acyltransferase activity, transferring groups other than amino-acyl groups"/>
    <property type="evidence" value="ECO:0007669"/>
    <property type="project" value="InterPro"/>
</dbReference>
<evidence type="ECO:0000256" key="1">
    <source>
        <dbReference type="ARBA" id="ARBA00022679"/>
    </source>
</evidence>
<dbReference type="InterPro" id="IPR050832">
    <property type="entry name" value="Bact_Acetyltransf"/>
</dbReference>
<dbReference type="Pfam" id="PF00583">
    <property type="entry name" value="Acetyltransf_1"/>
    <property type="match status" value="1"/>
</dbReference>
<name>A0A4R6QU36_9BURK</name>
<dbReference type="PANTHER" id="PTHR43877">
    <property type="entry name" value="AMINOALKYLPHOSPHONATE N-ACETYLTRANSFERASE-RELATED-RELATED"/>
    <property type="match status" value="1"/>
</dbReference>
<gene>
    <name evidence="4" type="ORF">DES47_101339</name>
</gene>
<protein>
    <submittedName>
        <fullName evidence="4">Acetyltransferase (GNAT) family protein</fullName>
    </submittedName>
</protein>
<dbReference type="RefSeq" id="WP_166651805.1">
    <property type="nucleotide sequence ID" value="NZ_SNXS01000001.1"/>
</dbReference>
<dbReference type="SUPFAM" id="SSF55729">
    <property type="entry name" value="Acyl-CoA N-acyltransferases (Nat)"/>
    <property type="match status" value="1"/>
</dbReference>
<proteinExistence type="predicted"/>
<accession>A0A4R6QU36</accession>
<dbReference type="Gene3D" id="3.40.630.30">
    <property type="match status" value="1"/>
</dbReference>
<dbReference type="PANTHER" id="PTHR43877:SF1">
    <property type="entry name" value="ACETYLTRANSFERASE"/>
    <property type="match status" value="1"/>
</dbReference>